<dbReference type="EMBL" id="JJMJ01000049">
    <property type="protein sequence ID" value="PPS22728.1"/>
    <property type="molecule type" value="Genomic_DNA"/>
</dbReference>
<comment type="caution">
    <text evidence="1">The sequence shown here is derived from an EMBL/GenBank/DDBJ whole genome shotgun (WGS) entry which is preliminary data.</text>
</comment>
<dbReference type="Proteomes" id="UP000238924">
    <property type="component" value="Unassembled WGS sequence"/>
</dbReference>
<evidence type="ECO:0000313" key="2">
    <source>
        <dbReference type="Proteomes" id="UP000238924"/>
    </source>
</evidence>
<proteinExistence type="predicted"/>
<sequence>MKQNYLTKKEIESIKKKAEKYADLFDEITYVLSEEKMNYIIDLDECINKLKDDNELDLSIKAHLLTLKKENILKTISVVKNDIINNMNNNYTIYDYSKQYNNLYNSLWDLEYQIKNIDIEIYKLKNNEK</sequence>
<protein>
    <submittedName>
        <fullName evidence="1">Uncharacterized protein</fullName>
    </submittedName>
</protein>
<gene>
    <name evidence="1" type="ORF">DJ52_03210</name>
</gene>
<reference evidence="1 2" key="1">
    <citation type="submission" date="2014-04" db="EMBL/GenBank/DDBJ databases">
        <title>Whole genome sequence of 'Brachyspira hampsonii' D13-03603F2.</title>
        <authorList>
            <person name="Patterson A.H."/>
            <person name="Chaban B."/>
            <person name="Fernando C."/>
            <person name="Harding J.C."/>
            <person name="Hill J.E."/>
        </authorList>
    </citation>
    <scope>NUCLEOTIDE SEQUENCE [LARGE SCALE GENOMIC DNA]</scope>
    <source>
        <strain evidence="1 2">D13-03603F2</strain>
    </source>
</reference>
<name>A0ABX5B7W5_9SPIR</name>
<organism evidence="1 2">
    <name type="scientific">Brachyspira murdochii</name>
    <dbReference type="NCBI Taxonomy" id="84378"/>
    <lineage>
        <taxon>Bacteria</taxon>
        <taxon>Pseudomonadati</taxon>
        <taxon>Spirochaetota</taxon>
        <taxon>Spirochaetia</taxon>
        <taxon>Brachyspirales</taxon>
        <taxon>Brachyspiraceae</taxon>
        <taxon>Brachyspira</taxon>
    </lineage>
</organism>
<keyword evidence="2" id="KW-1185">Reference proteome</keyword>
<dbReference type="RefSeq" id="WP_104618066.1">
    <property type="nucleotide sequence ID" value="NZ_JJMJ01000049.1"/>
</dbReference>
<accession>A0ABX5B7W5</accession>
<evidence type="ECO:0000313" key="1">
    <source>
        <dbReference type="EMBL" id="PPS22728.1"/>
    </source>
</evidence>